<dbReference type="PANTHER" id="PTHR45743:SF3">
    <property type="entry name" value="POTASSIUM CHANNEL SKOR"/>
    <property type="match status" value="1"/>
</dbReference>
<feature type="transmembrane region" description="Helical" evidence="17">
    <location>
        <begin position="312"/>
        <end position="337"/>
    </location>
</feature>
<dbReference type="Pfam" id="PF12796">
    <property type="entry name" value="Ank_2"/>
    <property type="match status" value="2"/>
</dbReference>
<comment type="caution">
    <text evidence="17">Lacks conserved residue(s) required for the propagation of feature annotation.</text>
</comment>
<dbReference type="Gene3D" id="2.60.120.10">
    <property type="entry name" value="Jelly Rolls"/>
    <property type="match status" value="2"/>
</dbReference>
<dbReference type="PRINTS" id="PR01463">
    <property type="entry name" value="EAGCHANLFMLY"/>
</dbReference>
<dbReference type="Pfam" id="PF13637">
    <property type="entry name" value="Ank_4"/>
    <property type="match status" value="1"/>
</dbReference>
<dbReference type="PANTHER" id="PTHR45743">
    <property type="entry name" value="POTASSIUM CHANNEL AKT1"/>
    <property type="match status" value="1"/>
</dbReference>
<organism evidence="21 22">
    <name type="scientific">Malus baccata</name>
    <name type="common">Siberian crab apple</name>
    <name type="synonym">Pyrus baccata</name>
    <dbReference type="NCBI Taxonomy" id="106549"/>
    <lineage>
        <taxon>Eukaryota</taxon>
        <taxon>Viridiplantae</taxon>
        <taxon>Streptophyta</taxon>
        <taxon>Embryophyta</taxon>
        <taxon>Tracheophyta</taxon>
        <taxon>Spermatophyta</taxon>
        <taxon>Magnoliopsida</taxon>
        <taxon>eudicotyledons</taxon>
        <taxon>Gunneridae</taxon>
        <taxon>Pentapetalae</taxon>
        <taxon>rosids</taxon>
        <taxon>fabids</taxon>
        <taxon>Rosales</taxon>
        <taxon>Rosaceae</taxon>
        <taxon>Amygdaloideae</taxon>
        <taxon>Maleae</taxon>
        <taxon>Malus</taxon>
    </lineage>
</organism>
<keyword evidence="10 17" id="KW-1133">Transmembrane helix</keyword>
<dbReference type="Proteomes" id="UP000315295">
    <property type="component" value="Unassembled WGS sequence"/>
</dbReference>
<feature type="domain" description="KHA" evidence="20">
    <location>
        <begin position="1042"/>
        <end position="1119"/>
    </location>
</feature>
<keyword evidence="5 17" id="KW-0812">Transmembrane</keyword>
<comment type="domain">
    <text evidence="17">The KHA domain (rich in hydrophobic and acidic residues) present in the C-terminal part is likely to be important for tetramerization.</text>
</comment>
<comment type="subcellular location">
    <subcellularLocation>
        <location evidence="1 17">Membrane</location>
        <topology evidence="1 17">Multi-pass membrane protein</topology>
    </subcellularLocation>
</comment>
<comment type="caution">
    <text evidence="21">The sequence shown here is derived from an EMBL/GenBank/DDBJ whole genome shotgun (WGS) entry which is preliminary data.</text>
</comment>
<comment type="function">
    <text evidence="17">Potassium channel.</text>
</comment>
<dbReference type="SMART" id="SM00248">
    <property type="entry name" value="ANK"/>
    <property type="match status" value="6"/>
</dbReference>
<feature type="transmembrane region" description="Helical" evidence="17">
    <location>
        <begin position="89"/>
        <end position="111"/>
    </location>
</feature>
<dbReference type="InterPro" id="IPR002110">
    <property type="entry name" value="Ankyrin_rpt"/>
</dbReference>
<reference evidence="21 22" key="1">
    <citation type="journal article" date="2019" name="G3 (Bethesda)">
        <title>Sequencing of a Wild Apple (Malus baccata) Genome Unravels the Differences Between Cultivated and Wild Apple Species Regarding Disease Resistance and Cold Tolerance.</title>
        <authorList>
            <person name="Chen X."/>
        </authorList>
    </citation>
    <scope>NUCLEOTIDE SEQUENCE [LARGE SCALE GENOMIC DNA]</scope>
    <source>
        <strain evidence="22">cv. Shandingzi</strain>
        <tissue evidence="21">Leaves</tissue>
    </source>
</reference>
<evidence type="ECO:0000256" key="12">
    <source>
        <dbReference type="ARBA" id="ARBA00023065"/>
    </source>
</evidence>
<comment type="subunit">
    <text evidence="17">The potassium channel is composed of a homo- or heterotetrameric complex of pore-forming subunits.</text>
</comment>
<evidence type="ECO:0000256" key="15">
    <source>
        <dbReference type="ARBA" id="ARBA00065181"/>
    </source>
</evidence>
<feature type="repeat" description="ANK" evidence="16">
    <location>
        <begin position="587"/>
        <end position="619"/>
    </location>
</feature>
<feature type="transmembrane region" description="Helical" evidence="17">
    <location>
        <begin position="281"/>
        <end position="300"/>
    </location>
</feature>
<dbReference type="EMBL" id="VIEB01000151">
    <property type="protein sequence ID" value="TQE03674.1"/>
    <property type="molecule type" value="Genomic_DNA"/>
</dbReference>
<evidence type="ECO:0000259" key="20">
    <source>
        <dbReference type="PROSITE" id="PS51490"/>
    </source>
</evidence>
<gene>
    <name evidence="21" type="ORF">C1H46_010648</name>
</gene>
<feature type="repeat" description="ANK" evidence="16">
    <location>
        <begin position="963"/>
        <end position="995"/>
    </location>
</feature>
<keyword evidence="7 17" id="KW-0631">Potassium channel</keyword>
<keyword evidence="13 17" id="KW-0472">Membrane</keyword>
<comment type="domain">
    <text evidence="17">The segment S4 is probably the voltage-sensor and is characterized by a series of positively charged amino acids. The pore-forming region H5 is enclosed by the transmembrane segments S5 and S6 in the Shaker-type (1P/6TM) and contains the GYGD signature motif which seems to be involved in potassium selectivity.</text>
</comment>
<feature type="compositionally biased region" description="Basic and acidic residues" evidence="18">
    <location>
        <begin position="1"/>
        <end position="20"/>
    </location>
</feature>
<keyword evidence="12 17" id="KW-0406">Ion transport</keyword>
<name>A0A540MY34_MALBA</name>
<dbReference type="Pfam" id="PF00520">
    <property type="entry name" value="Ion_trans"/>
    <property type="match status" value="1"/>
</dbReference>
<dbReference type="InterPro" id="IPR014710">
    <property type="entry name" value="RmlC-like_jellyroll"/>
</dbReference>
<dbReference type="GO" id="GO:0034702">
    <property type="term" value="C:monoatomic ion channel complex"/>
    <property type="evidence" value="ECO:0007669"/>
    <property type="project" value="UniProtKB-KW"/>
</dbReference>
<evidence type="ECO:0000256" key="8">
    <source>
        <dbReference type="ARBA" id="ARBA00022882"/>
    </source>
</evidence>
<evidence type="ECO:0000256" key="9">
    <source>
        <dbReference type="ARBA" id="ARBA00022958"/>
    </source>
</evidence>
<sequence>MSRRVVVEDHRHTEGESLKDDAEEEDEEYQVQDLRERIKSSLGSQFNLIKNELRLGDGSSTRRRRFSRQSLIDGVRGLSKGPVVHPDNWWYRAWMIFILVWAVYSSFFTPFEFGFFRGLEKKLFILDVVGQIAFLVDIVLQFFLAYRDSNTYRMVNNRKRIALRYLKSSFIIDLLGCMPWDLIYKASGRREEVRYLLWIRLYRLCKVTKFLHDLEKDIRISYQFTRIIKLIVVELYCTHTAACIFYYLATTLPASQEGYTWIGSLKLGDYSYSSFRDIDLWKRYTTSLYFAIVTMATVGYGDIHAVNLREMIFIMVYVSFDMVLGAYLIGNMTALIVKGSKTEKFRDKMTDIMKYMNRNRLGRDIRNQIKGHLRLQYESTYTEAAVLREIPASIRAKISQTLYFPYIESVPIFKGCSTEFINQIVIKLHEEFFLPGEVIMEPGNVIDQLYFVCHGALEEVGIREDGTEEIVERLEPNSTFGEISILCNIPQLYTVRVCELCRLLRLDKQSLTSILDIYFYDGRKILNNLLEGKAPRVKQLESDITFHIGKQEAELALKVNSAAYHGDLFQLKGLIRTGADPNKADYDGRSPLHLAALKGHEDITLFLIQEGVDINIKGSKTEKFRDKMTDIMKYMNRNRLGRDIRNQIKGHLRLQYESTYTEAAVLREIPASIRAKISQTLYFPYIESVPIFKGCSTEFINQIVIKLHEEFFLPGEVIMEPGNVIDQLYFVCHGALEEVGIREDGTEEIVERLEPNSTFGEISILCNIPQLYTVRVCELCRLLRLDKQSLTSILDIYFYDGRKILNNLLEGKAPRVKQLESDITFHIGKQEAELALKVNSAAYHGDLFQLKGLIRTGADPNKADYDGRSPLHLAALKGHEDITLFLIQEGVDINIKDNFGNTPLLEAIKNGNDRVSSLLIQEGASLNIDNAGSFICTSVARGDTDLLKRLLANGIDPNSKDSDHRTPLHVAASEGLYVMAKLLLESGASVFPKDRWGNTPLDEGRMCGNKNLIKLLEEAKSAESIEFPYNAQENTDRMHRKKCTVYPFHPWESKEERRPGIVLWVPTTIGELIRTAGEQLEFSSSGSCIILTEDAGKILDVDLINDGQKLYLVSETHFT</sequence>
<dbReference type="SUPFAM" id="SSF81324">
    <property type="entry name" value="Voltage-gated potassium channels"/>
    <property type="match status" value="1"/>
</dbReference>
<dbReference type="PROSITE" id="PS50042">
    <property type="entry name" value="CNMP_BINDING_3"/>
    <property type="match status" value="2"/>
</dbReference>
<dbReference type="AlphaFoldDB" id="A0A540MY34"/>
<evidence type="ECO:0000256" key="13">
    <source>
        <dbReference type="ARBA" id="ARBA00023136"/>
    </source>
</evidence>
<dbReference type="GO" id="GO:0015271">
    <property type="term" value="F:outward rectifier potassium channel activity"/>
    <property type="evidence" value="ECO:0007669"/>
    <property type="project" value="UniProtKB-ARBA"/>
</dbReference>
<feature type="region of interest" description="Disordered" evidence="18">
    <location>
        <begin position="1"/>
        <end position="26"/>
    </location>
</feature>
<evidence type="ECO:0000256" key="16">
    <source>
        <dbReference type="PROSITE-ProRule" id="PRU00023"/>
    </source>
</evidence>
<protein>
    <recommendedName>
        <fullName evidence="17">Potassium channel</fullName>
    </recommendedName>
</protein>
<dbReference type="PRINTS" id="PR01415">
    <property type="entry name" value="ANKYRIN"/>
</dbReference>
<feature type="transmembrane region" description="Helical" evidence="17">
    <location>
        <begin position="227"/>
        <end position="249"/>
    </location>
</feature>
<evidence type="ECO:0000256" key="3">
    <source>
        <dbReference type="ARBA" id="ARBA00022448"/>
    </source>
</evidence>
<evidence type="ECO:0000313" key="22">
    <source>
        <dbReference type="Proteomes" id="UP000315295"/>
    </source>
</evidence>
<dbReference type="SUPFAM" id="SSF51206">
    <property type="entry name" value="cAMP-binding domain-like"/>
    <property type="match status" value="2"/>
</dbReference>
<evidence type="ECO:0000256" key="11">
    <source>
        <dbReference type="ARBA" id="ARBA00023043"/>
    </source>
</evidence>
<keyword evidence="14 17" id="KW-0407">Ion channel</keyword>
<dbReference type="Gene3D" id="1.10.287.70">
    <property type="match status" value="1"/>
</dbReference>
<keyword evidence="22" id="KW-1185">Reference proteome</keyword>
<keyword evidence="3 17" id="KW-0813">Transport</keyword>
<dbReference type="SMART" id="SM00100">
    <property type="entry name" value="cNMP"/>
    <property type="match status" value="2"/>
</dbReference>
<dbReference type="Pfam" id="PF11834">
    <property type="entry name" value="KHA"/>
    <property type="match status" value="1"/>
</dbReference>
<keyword evidence="11 16" id="KW-0040">ANK repeat</keyword>
<evidence type="ECO:0000256" key="14">
    <source>
        <dbReference type="ARBA" id="ARBA00023303"/>
    </source>
</evidence>
<evidence type="ECO:0000256" key="10">
    <source>
        <dbReference type="ARBA" id="ARBA00022989"/>
    </source>
</evidence>
<dbReference type="Pfam" id="PF00027">
    <property type="entry name" value="cNMP_binding"/>
    <property type="match status" value="2"/>
</dbReference>
<feature type="domain" description="Cyclic nucleotide-binding" evidence="19">
    <location>
        <begin position="412"/>
        <end position="532"/>
    </location>
</feature>
<comment type="similarity">
    <text evidence="2 17">Belongs to the potassium channel family. Plant (TC 1.A.1.4) subfamily.</text>
</comment>
<evidence type="ECO:0000256" key="2">
    <source>
        <dbReference type="ARBA" id="ARBA00007929"/>
    </source>
</evidence>
<comment type="subunit">
    <text evidence="15">The potassium channel is probably composed of a homo- or heterotetrameric complex of pore-forming subunits.</text>
</comment>
<feature type="repeat" description="ANK" evidence="16">
    <location>
        <begin position="866"/>
        <end position="898"/>
    </location>
</feature>
<accession>A0A540MY34</accession>
<feature type="repeat" description="ANK" evidence="16">
    <location>
        <begin position="899"/>
        <end position="931"/>
    </location>
</feature>
<evidence type="ECO:0000259" key="19">
    <source>
        <dbReference type="PROSITE" id="PS50042"/>
    </source>
</evidence>
<dbReference type="STRING" id="106549.A0A540MY34"/>
<evidence type="ECO:0000256" key="5">
    <source>
        <dbReference type="ARBA" id="ARBA00022692"/>
    </source>
</evidence>
<evidence type="ECO:0000313" key="21">
    <source>
        <dbReference type="EMBL" id="TQE03674.1"/>
    </source>
</evidence>
<evidence type="ECO:0000256" key="6">
    <source>
        <dbReference type="ARBA" id="ARBA00022737"/>
    </source>
</evidence>
<dbReference type="InterPro" id="IPR018490">
    <property type="entry name" value="cNMP-bd_dom_sf"/>
</dbReference>
<dbReference type="FunFam" id="2.60.120.10:FF:000074">
    <property type="entry name" value="Potassium channel KAT2"/>
    <property type="match status" value="2"/>
</dbReference>
<dbReference type="PROSITE" id="PS50297">
    <property type="entry name" value="ANK_REP_REGION"/>
    <property type="match status" value="4"/>
</dbReference>
<dbReference type="CDD" id="cd00038">
    <property type="entry name" value="CAP_ED"/>
    <property type="match status" value="2"/>
</dbReference>
<keyword evidence="9 17" id="KW-0630">Potassium</keyword>
<dbReference type="Gene3D" id="1.10.287.630">
    <property type="entry name" value="Helix hairpin bin"/>
    <property type="match status" value="2"/>
</dbReference>
<keyword evidence="8 17" id="KW-0851">Voltage-gated channel</keyword>
<dbReference type="FunFam" id="1.25.40.20:FF:000563">
    <property type="entry name" value="Gated outwardly-rectifying K+ channel"/>
    <property type="match status" value="1"/>
</dbReference>
<feature type="domain" description="Cyclic nucleotide-binding" evidence="19">
    <location>
        <begin position="691"/>
        <end position="811"/>
    </location>
</feature>
<dbReference type="InterPro" id="IPR003938">
    <property type="entry name" value="K_chnl_volt-dep_EAG/ELK/ERG"/>
</dbReference>
<dbReference type="InterPro" id="IPR000595">
    <property type="entry name" value="cNMP-bd_dom"/>
</dbReference>
<evidence type="ECO:0000256" key="18">
    <source>
        <dbReference type="SAM" id="MobiDB-lite"/>
    </source>
</evidence>
<evidence type="ECO:0000256" key="4">
    <source>
        <dbReference type="ARBA" id="ARBA00022538"/>
    </source>
</evidence>
<keyword evidence="6" id="KW-0677">Repeat</keyword>
<evidence type="ECO:0000256" key="1">
    <source>
        <dbReference type="ARBA" id="ARBA00004141"/>
    </source>
</evidence>
<dbReference type="FunFam" id="1.10.287.70:FF:000139">
    <property type="entry name" value="Potassium channel SKOR"/>
    <property type="match status" value="1"/>
</dbReference>
<dbReference type="InterPro" id="IPR021789">
    <property type="entry name" value="KHA_dom"/>
</dbReference>
<dbReference type="InterPro" id="IPR045319">
    <property type="entry name" value="KAT/AKT"/>
</dbReference>
<dbReference type="InterPro" id="IPR005821">
    <property type="entry name" value="Ion_trans_dom"/>
</dbReference>
<proteinExistence type="inferred from homology"/>
<evidence type="ECO:0000256" key="7">
    <source>
        <dbReference type="ARBA" id="ARBA00022826"/>
    </source>
</evidence>
<dbReference type="PROSITE" id="PS51490">
    <property type="entry name" value="KHA"/>
    <property type="match status" value="1"/>
</dbReference>
<dbReference type="PROSITE" id="PS50088">
    <property type="entry name" value="ANK_REPEAT"/>
    <property type="match status" value="4"/>
</dbReference>
<evidence type="ECO:0000256" key="17">
    <source>
        <dbReference type="RuleBase" id="RU369015"/>
    </source>
</evidence>
<feature type="transmembrane region" description="Helical" evidence="17">
    <location>
        <begin position="123"/>
        <end position="145"/>
    </location>
</feature>
<keyword evidence="4 17" id="KW-0633">Potassium transport</keyword>
<dbReference type="SUPFAM" id="SSF48403">
    <property type="entry name" value="Ankyrin repeat"/>
    <property type="match status" value="2"/>
</dbReference>
<dbReference type="Gene3D" id="1.25.40.20">
    <property type="entry name" value="Ankyrin repeat-containing domain"/>
    <property type="match status" value="3"/>
</dbReference>
<dbReference type="InterPro" id="IPR036770">
    <property type="entry name" value="Ankyrin_rpt-contain_sf"/>
</dbReference>